<feature type="non-terminal residue" evidence="1">
    <location>
        <position position="74"/>
    </location>
</feature>
<gene>
    <name evidence="1" type="ORF">H5410_027743</name>
</gene>
<dbReference type="EMBL" id="JACXVP010000005">
    <property type="protein sequence ID" value="KAG5606251.1"/>
    <property type="molecule type" value="Genomic_DNA"/>
</dbReference>
<name>A0A9J5Z007_SOLCO</name>
<accession>A0A9J5Z007</accession>
<comment type="caution">
    <text evidence="1">The sequence shown here is derived from an EMBL/GenBank/DDBJ whole genome shotgun (WGS) entry which is preliminary data.</text>
</comment>
<proteinExistence type="predicted"/>
<organism evidence="1 2">
    <name type="scientific">Solanum commersonii</name>
    <name type="common">Commerson's wild potato</name>
    <name type="synonym">Commerson's nightshade</name>
    <dbReference type="NCBI Taxonomy" id="4109"/>
    <lineage>
        <taxon>Eukaryota</taxon>
        <taxon>Viridiplantae</taxon>
        <taxon>Streptophyta</taxon>
        <taxon>Embryophyta</taxon>
        <taxon>Tracheophyta</taxon>
        <taxon>Spermatophyta</taxon>
        <taxon>Magnoliopsida</taxon>
        <taxon>eudicotyledons</taxon>
        <taxon>Gunneridae</taxon>
        <taxon>Pentapetalae</taxon>
        <taxon>asterids</taxon>
        <taxon>lamiids</taxon>
        <taxon>Solanales</taxon>
        <taxon>Solanaceae</taxon>
        <taxon>Solanoideae</taxon>
        <taxon>Solaneae</taxon>
        <taxon>Solanum</taxon>
    </lineage>
</organism>
<evidence type="ECO:0000313" key="2">
    <source>
        <dbReference type="Proteomes" id="UP000824120"/>
    </source>
</evidence>
<dbReference type="Proteomes" id="UP000824120">
    <property type="component" value="Chromosome 5"/>
</dbReference>
<reference evidence="1 2" key="1">
    <citation type="submission" date="2020-09" db="EMBL/GenBank/DDBJ databases">
        <title>De no assembly of potato wild relative species, Solanum commersonii.</title>
        <authorList>
            <person name="Cho K."/>
        </authorList>
    </citation>
    <scope>NUCLEOTIDE SEQUENCE [LARGE SCALE GENOMIC DNA]</scope>
    <source>
        <strain evidence="1">LZ3.2</strain>
        <tissue evidence="1">Leaf</tissue>
    </source>
</reference>
<evidence type="ECO:0000313" key="1">
    <source>
        <dbReference type="EMBL" id="KAG5606251.1"/>
    </source>
</evidence>
<dbReference type="AlphaFoldDB" id="A0A9J5Z007"/>
<protein>
    <submittedName>
        <fullName evidence="1">Uncharacterized protein</fullName>
    </submittedName>
</protein>
<sequence>MSSLLGHSVSNVQAVQRRTRVIVGYMARTLLNHCCIRIEFFKCISFGVFNTKSPSNIASRKRCSNKCSSKKKGI</sequence>
<keyword evidence="2" id="KW-1185">Reference proteome</keyword>